<dbReference type="Proteomes" id="UP000007862">
    <property type="component" value="Segment"/>
</dbReference>
<evidence type="ECO:0000313" key="2">
    <source>
        <dbReference type="EMBL" id="AEW47841.1"/>
    </source>
</evidence>
<feature type="coiled-coil region" evidence="1">
    <location>
        <begin position="7"/>
        <end position="48"/>
    </location>
</feature>
<dbReference type="GeneID" id="14012495"/>
<dbReference type="KEGG" id="vg:14012495"/>
<sequence length="85" mass="10057">MSKEMTLDDALLRIVELEETVENQNNVISTLNSEKETNSKEIEKLQKSNMELFLKVTSKPKEVNNTEIKENNESKMDKLLREWEW</sequence>
<evidence type="ECO:0000313" key="3">
    <source>
        <dbReference type="Proteomes" id="UP000007862"/>
    </source>
</evidence>
<proteinExistence type="predicted"/>
<organism evidence="2 3">
    <name type="scientific">Clostridium phage phi24R</name>
    <dbReference type="NCBI Taxonomy" id="1128071"/>
    <lineage>
        <taxon>Viruses</taxon>
        <taxon>Duplodnaviria</taxon>
        <taxon>Heunggongvirae</taxon>
        <taxon>Uroviricota</taxon>
        <taxon>Caudoviricetes</taxon>
        <taxon>Guelinviridae</taxon>
        <taxon>Denniswatsonvirinae</taxon>
        <taxon>Gregsiragusavirus</taxon>
        <taxon>Gregsiragusavirus phi24R</taxon>
    </lineage>
</organism>
<name>G9J3H6_9CAUD</name>
<keyword evidence="3" id="KW-1185">Reference proteome</keyword>
<reference evidence="2 3" key="1">
    <citation type="journal article" date="2012" name="Arch. Virol.">
        <title>Complete genome sequence of the podoviral bacteriophage PhiCP24R, which is virulent for Clostridium perfringens.</title>
        <authorList>
            <person name="Morales C.A."/>
            <person name="Oakley B.B."/>
            <person name="Garrish J.K."/>
            <person name="Siragusa G.R."/>
            <person name="Ard M.B."/>
            <person name="Seal B.S."/>
        </authorList>
    </citation>
    <scope>NUCLEOTIDE SEQUENCE [LARGE SCALE GENOMIC DNA]</scope>
    <source>
        <strain evidence="2">Phi24R</strain>
    </source>
</reference>
<keyword evidence="1" id="KW-0175">Coiled coil</keyword>
<dbReference type="EMBL" id="JN800508">
    <property type="protein sequence ID" value="AEW47841.1"/>
    <property type="molecule type" value="Genomic_DNA"/>
</dbReference>
<dbReference type="RefSeq" id="YP_007006986.1">
    <property type="nucleotide sequence ID" value="NC_019523.1"/>
</dbReference>
<protein>
    <submittedName>
        <fullName evidence="2">Uncharacterized protein</fullName>
    </submittedName>
</protein>
<evidence type="ECO:0000256" key="1">
    <source>
        <dbReference type="SAM" id="Coils"/>
    </source>
</evidence>
<gene>
    <name evidence="2" type="ORF">phi24R_gp9</name>
</gene>
<accession>G9J3H6</accession>